<dbReference type="InterPro" id="IPR027474">
    <property type="entry name" value="L-asparaginase_N"/>
</dbReference>
<evidence type="ECO:0000259" key="3">
    <source>
        <dbReference type="Pfam" id="PF00710"/>
    </source>
</evidence>
<dbReference type="Gene3D" id="3.40.50.1170">
    <property type="entry name" value="L-asparaginase, N-terminal domain"/>
    <property type="match status" value="1"/>
</dbReference>
<evidence type="ECO:0000313" key="5">
    <source>
        <dbReference type="Proteomes" id="UP001221217"/>
    </source>
</evidence>
<dbReference type="PIRSF" id="PIRSF001220">
    <property type="entry name" value="L-ASNase_gatD"/>
    <property type="match status" value="1"/>
</dbReference>
<dbReference type="PIRSF" id="PIRSF500176">
    <property type="entry name" value="L_ASNase"/>
    <property type="match status" value="1"/>
</dbReference>
<dbReference type="AlphaFoldDB" id="A0AAJ1IDF9"/>
<dbReference type="PRINTS" id="PR00139">
    <property type="entry name" value="ASNGLNASE"/>
</dbReference>
<organism evidence="4 5">
    <name type="scientific">Candidatus Thalassospirochaeta sargassi</name>
    <dbReference type="NCBI Taxonomy" id="3119039"/>
    <lineage>
        <taxon>Bacteria</taxon>
        <taxon>Pseudomonadati</taxon>
        <taxon>Spirochaetota</taxon>
        <taxon>Spirochaetia</taxon>
        <taxon>Spirochaetales</taxon>
        <taxon>Spirochaetaceae</taxon>
        <taxon>Candidatus Thalassospirochaeta</taxon>
    </lineage>
</organism>
<proteinExistence type="predicted"/>
<keyword evidence="4" id="KW-0378">Hydrolase</keyword>
<name>A0AAJ1IDF9_9SPIO</name>
<evidence type="ECO:0000256" key="1">
    <source>
        <dbReference type="PIRSR" id="PIRSR001220-1"/>
    </source>
</evidence>
<feature type="binding site" evidence="2">
    <location>
        <position position="54"/>
    </location>
    <ligand>
        <name>substrate</name>
    </ligand>
</feature>
<comment type="caution">
    <text evidence="4">The sequence shown here is derived from an EMBL/GenBank/DDBJ whole genome shotgun (WGS) entry which is preliminary data.</text>
</comment>
<protein>
    <submittedName>
        <fullName evidence="4">Asparaginase domain-containing protein</fullName>
        <ecNumber evidence="4">3.5.1.1</ecNumber>
    </submittedName>
</protein>
<dbReference type="InterPro" id="IPR036152">
    <property type="entry name" value="Asp/glu_Ase-like_sf"/>
</dbReference>
<evidence type="ECO:0000313" key="4">
    <source>
        <dbReference type="EMBL" id="MDC7225773.1"/>
    </source>
</evidence>
<feature type="domain" description="L-asparaginase N-terminal" evidence="3">
    <location>
        <begin position="4"/>
        <end position="162"/>
    </location>
</feature>
<evidence type="ECO:0000256" key="2">
    <source>
        <dbReference type="PIRSR" id="PIRSR001220-2"/>
    </source>
</evidence>
<dbReference type="PANTHER" id="PTHR11707">
    <property type="entry name" value="L-ASPARAGINASE"/>
    <property type="match status" value="1"/>
</dbReference>
<gene>
    <name evidence="4" type="ORF">PQJ61_03295</name>
</gene>
<dbReference type="EC" id="3.5.1.1" evidence="4"/>
<accession>A0AAJ1IDF9</accession>
<dbReference type="Proteomes" id="UP001221217">
    <property type="component" value="Unassembled WGS sequence"/>
</dbReference>
<dbReference type="PANTHER" id="PTHR11707:SF28">
    <property type="entry name" value="60 KDA LYSOPHOSPHOLIPASE"/>
    <property type="match status" value="1"/>
</dbReference>
<dbReference type="InterPro" id="IPR037152">
    <property type="entry name" value="L-asparaginase_N_sf"/>
</dbReference>
<dbReference type="GO" id="GO:0004067">
    <property type="term" value="F:asparaginase activity"/>
    <property type="evidence" value="ECO:0007669"/>
    <property type="project" value="UniProtKB-UniRule"/>
</dbReference>
<dbReference type="Pfam" id="PF00710">
    <property type="entry name" value="Asparaginase"/>
    <property type="match status" value="1"/>
</dbReference>
<dbReference type="SUPFAM" id="SSF53774">
    <property type="entry name" value="Glutaminase/Asparaginase"/>
    <property type="match status" value="1"/>
</dbReference>
<dbReference type="EMBL" id="JAQQAL010000009">
    <property type="protein sequence ID" value="MDC7225773.1"/>
    <property type="molecule type" value="Genomic_DNA"/>
</dbReference>
<sequence>MKNIRLITTGGTFDKKYDAIQGKLDFKETHLPEILEIVRPNARVEIENRALIDSLEMTDEIREQIIKSCVDSPEKNIIITHGTDTMSRTAELLGEAAAYADSGLSEKTIILTGAMVPYTISGSDALFNLGTAFTAVQLLKPGVYIVMNATVFDWNNVRKNKAIGRFEQLK</sequence>
<dbReference type="InterPro" id="IPR006034">
    <property type="entry name" value="Asparaginase/glutaminase-like"/>
</dbReference>
<dbReference type="PROSITE" id="PS51732">
    <property type="entry name" value="ASN_GLN_ASE_3"/>
    <property type="match status" value="1"/>
</dbReference>
<feature type="active site" description="O-isoaspartyl threonine intermediate" evidence="1">
    <location>
        <position position="12"/>
    </location>
</feature>
<reference evidence="4 5" key="1">
    <citation type="submission" date="2022-12" db="EMBL/GenBank/DDBJ databases">
        <title>Metagenome assembled genome from gulf of manar.</title>
        <authorList>
            <person name="Kohli P."/>
            <person name="Pk S."/>
            <person name="Venkata Ramana C."/>
            <person name="Sasikala C."/>
        </authorList>
    </citation>
    <scope>NUCLEOTIDE SEQUENCE [LARGE SCALE GENOMIC DNA]</scope>
    <source>
        <strain evidence="4">JB008</strain>
    </source>
</reference>
<feature type="binding site" evidence="2">
    <location>
        <begin position="83"/>
        <end position="84"/>
    </location>
    <ligand>
        <name>substrate</name>
    </ligand>
</feature>